<keyword evidence="1" id="KW-0472">Membrane</keyword>
<organism evidence="2 3">
    <name type="scientific">Durusdinium trenchii</name>
    <dbReference type="NCBI Taxonomy" id="1381693"/>
    <lineage>
        <taxon>Eukaryota</taxon>
        <taxon>Sar</taxon>
        <taxon>Alveolata</taxon>
        <taxon>Dinophyceae</taxon>
        <taxon>Suessiales</taxon>
        <taxon>Symbiodiniaceae</taxon>
        <taxon>Durusdinium</taxon>
    </lineage>
</organism>
<keyword evidence="3" id="KW-1185">Reference proteome</keyword>
<feature type="transmembrane region" description="Helical" evidence="1">
    <location>
        <begin position="332"/>
        <end position="365"/>
    </location>
</feature>
<comment type="caution">
    <text evidence="2">The sequence shown here is derived from an EMBL/GenBank/DDBJ whole genome shotgun (WGS) entry which is preliminary data.</text>
</comment>
<accession>A0ABP0KVU4</accession>
<proteinExistence type="predicted"/>
<dbReference type="PANTHER" id="PTHR43471:SF10">
    <property type="entry name" value="SLL1107 PROTEIN"/>
    <property type="match status" value="1"/>
</dbReference>
<keyword evidence="1" id="KW-1133">Transmembrane helix</keyword>
<feature type="transmembrane region" description="Helical" evidence="1">
    <location>
        <begin position="482"/>
        <end position="500"/>
    </location>
</feature>
<dbReference type="PANTHER" id="PTHR43471">
    <property type="entry name" value="ABC TRANSPORTER PERMEASE"/>
    <property type="match status" value="1"/>
</dbReference>
<evidence type="ECO:0000256" key="1">
    <source>
        <dbReference type="SAM" id="Phobius"/>
    </source>
</evidence>
<feature type="transmembrane region" description="Helical" evidence="1">
    <location>
        <begin position="28"/>
        <end position="46"/>
    </location>
</feature>
<evidence type="ECO:0000313" key="3">
    <source>
        <dbReference type="Proteomes" id="UP001642464"/>
    </source>
</evidence>
<feature type="transmembrane region" description="Helical" evidence="1">
    <location>
        <begin position="110"/>
        <end position="131"/>
    </location>
</feature>
<protein>
    <submittedName>
        <fullName evidence="2">ABC-2 family transporter protein</fullName>
    </submittedName>
</protein>
<dbReference type="EMBL" id="CAXAMM010013303">
    <property type="protein sequence ID" value="CAK9030971.1"/>
    <property type="molecule type" value="Genomic_DNA"/>
</dbReference>
<feature type="transmembrane region" description="Helical" evidence="1">
    <location>
        <begin position="58"/>
        <end position="82"/>
    </location>
</feature>
<name>A0ABP0KVU4_9DINO</name>
<gene>
    <name evidence="2" type="ORF">SCF082_LOCUS19425</name>
</gene>
<reference evidence="2 3" key="1">
    <citation type="submission" date="2024-02" db="EMBL/GenBank/DDBJ databases">
        <authorList>
            <person name="Chen Y."/>
            <person name="Shah S."/>
            <person name="Dougan E. K."/>
            <person name="Thang M."/>
            <person name="Chan C."/>
        </authorList>
    </citation>
    <scope>NUCLEOTIDE SEQUENCE [LARGE SCALE GENOMIC DNA]</scope>
</reference>
<keyword evidence="1" id="KW-0812">Transmembrane</keyword>
<evidence type="ECO:0000313" key="2">
    <source>
        <dbReference type="EMBL" id="CAK9030971.1"/>
    </source>
</evidence>
<dbReference type="Proteomes" id="UP001642464">
    <property type="component" value="Unassembled WGS sequence"/>
</dbReference>
<sequence>MRDLTRISFRRVLAIASLTFKESHRRKAFLVGVVFLLLFMFAGWFLQGTDLEKPAKPYISFVLTAIKWLLVPMALLVSCWGLPADIKDRSLHTVVTKPVRRSEVVLGRMLGYSGVLTLVLVVVGLIGYVWITRQVPPQSKDQLIARVPVYGTVKFLNRDGVPTEKGINVGYTWEYRSYIEGLTNARAIWTFDDLNVSALESQDELRIEQKFEAFRTFKGDVGQQVRYTLTLVNPSTDLKVLVGTYPVHEFSEDVDDAVVVIPRKLTYRDSYEVDAEEKTADLFDDLMDGDSLTMEVGCVERQQYLGVAQPDLFIRMPDRPFAVSYTKAIVGLWLMMLLVVFLGTSASCFLKGPVATLTTFSLIILGQGLREYMREQLDQLSERGEVLGGGTFEAMYRLVTQMNVQTPLPEGPGTAIIKFVDARIFDTLRLVEHVIPNFNYFDMDKYTANGFDVPWNTALLPSLATTGAREQMNRLTVRQRKLAYAAGAVLMLVPIVLIGGPPGEEPGAGWLLAQKRHEYELGESSLGDVDPTSATMNLVLLGLRGVAASLLWQQADHLKDTKNFAQLEQTVESIILLQPHFKTVWEYQAWNLAFNVSAECDAVEDRFFWVKRGAKFLIRGTRRNQKVPELFFETGRFFGQKLGRSDEKDIFREYIRNDPDTERWKGGPDEELNPDGKDNYLIARDWYTLANEKVELPGVEQHKMDLALFVAYPHKALMSYATARQEDGVKTDLDLLSSEERDRVYREWSEVNRDAWTQAYDEWTQIYGRREIETPGGAVILEPDDDALAAISDEDGIPLTEKKHWRDRYRKTVNYLYWKQRCDIERRPLMMESRYELAEGRRQFREVQDFEEARRLLESGMAKLDQVIAQYDREDGTNSLLTDEVDVVEDAIKAILIWQQVLVLLGEEQPEDFPLKRVWTHPDYQQTREELYQNFLLWQGSSI</sequence>